<evidence type="ECO:0000256" key="1">
    <source>
        <dbReference type="ARBA" id="ARBA00004496"/>
    </source>
</evidence>
<dbReference type="EMBL" id="JAEDAK010000003">
    <property type="protein sequence ID" value="MBH9576344.1"/>
    <property type="molecule type" value="Genomic_DNA"/>
</dbReference>
<evidence type="ECO:0000313" key="13">
    <source>
        <dbReference type="Proteomes" id="UP000613266"/>
    </source>
</evidence>
<evidence type="ECO:0000256" key="10">
    <source>
        <dbReference type="ARBA" id="ARBA00031323"/>
    </source>
</evidence>
<comment type="similarity">
    <text evidence="2">Belongs to the methyltransferase superfamily. L-isoaspartyl/D-aspartyl protein methyltransferase family.</text>
</comment>
<dbReference type="SUPFAM" id="SSF53335">
    <property type="entry name" value="S-adenosyl-L-methionine-dependent methyltransferases"/>
    <property type="match status" value="1"/>
</dbReference>
<dbReference type="EC" id="2.1.1.77" evidence="3"/>
<accession>A0A931J2H3</accession>
<dbReference type="GO" id="GO:0004719">
    <property type="term" value="F:protein-L-isoaspartate (D-aspartate) O-methyltransferase activity"/>
    <property type="evidence" value="ECO:0007669"/>
    <property type="project" value="UniProtKB-EC"/>
</dbReference>
<gene>
    <name evidence="12" type="ORF">I7X39_05420</name>
</gene>
<dbReference type="GO" id="GO:0032259">
    <property type="term" value="P:methylation"/>
    <property type="evidence" value="ECO:0007669"/>
    <property type="project" value="UniProtKB-KW"/>
</dbReference>
<evidence type="ECO:0000256" key="8">
    <source>
        <dbReference type="ARBA" id="ARBA00022691"/>
    </source>
</evidence>
<protein>
    <recommendedName>
        <fullName evidence="4">Protein-L-isoaspartate O-methyltransferase</fullName>
        <ecNumber evidence="3">2.1.1.77</ecNumber>
    </recommendedName>
    <alternativeName>
        <fullName evidence="11">L-isoaspartyl protein carboxyl methyltransferase</fullName>
    </alternativeName>
    <alternativeName>
        <fullName evidence="9">Protein L-isoaspartyl methyltransferase</fullName>
    </alternativeName>
    <alternativeName>
        <fullName evidence="10">Protein-beta-aspartate methyltransferase</fullName>
    </alternativeName>
</protein>
<keyword evidence="5" id="KW-0963">Cytoplasm</keyword>
<dbReference type="Pfam" id="PF01135">
    <property type="entry name" value="PCMT"/>
    <property type="match status" value="1"/>
</dbReference>
<keyword evidence="8" id="KW-0949">S-adenosyl-L-methionine</keyword>
<evidence type="ECO:0000256" key="9">
    <source>
        <dbReference type="ARBA" id="ARBA00030757"/>
    </source>
</evidence>
<dbReference type="AlphaFoldDB" id="A0A931J2H3"/>
<name>A0A931J2H3_9BURK</name>
<keyword evidence="13" id="KW-1185">Reference proteome</keyword>
<evidence type="ECO:0000256" key="7">
    <source>
        <dbReference type="ARBA" id="ARBA00022679"/>
    </source>
</evidence>
<dbReference type="InterPro" id="IPR000682">
    <property type="entry name" value="PCMT"/>
</dbReference>
<proteinExistence type="inferred from homology"/>
<comment type="caution">
    <text evidence="12">The sequence shown here is derived from an EMBL/GenBank/DDBJ whole genome shotgun (WGS) entry which is preliminary data.</text>
</comment>
<keyword evidence="7" id="KW-0808">Transferase</keyword>
<evidence type="ECO:0000256" key="6">
    <source>
        <dbReference type="ARBA" id="ARBA00022603"/>
    </source>
</evidence>
<evidence type="ECO:0000256" key="3">
    <source>
        <dbReference type="ARBA" id="ARBA00011890"/>
    </source>
</evidence>
<dbReference type="Proteomes" id="UP000613266">
    <property type="component" value="Unassembled WGS sequence"/>
</dbReference>
<dbReference type="InterPro" id="IPR029063">
    <property type="entry name" value="SAM-dependent_MTases_sf"/>
</dbReference>
<keyword evidence="6" id="KW-0489">Methyltransferase</keyword>
<dbReference type="GO" id="GO:0005737">
    <property type="term" value="C:cytoplasm"/>
    <property type="evidence" value="ECO:0007669"/>
    <property type="project" value="UniProtKB-SubCell"/>
</dbReference>
<dbReference type="PANTHER" id="PTHR11579">
    <property type="entry name" value="PROTEIN-L-ISOASPARTATE O-METHYLTRANSFERASE"/>
    <property type="match status" value="1"/>
</dbReference>
<evidence type="ECO:0000256" key="11">
    <source>
        <dbReference type="ARBA" id="ARBA00031350"/>
    </source>
</evidence>
<organism evidence="12 13">
    <name type="scientific">Inhella proteolytica</name>
    <dbReference type="NCBI Taxonomy" id="2795029"/>
    <lineage>
        <taxon>Bacteria</taxon>
        <taxon>Pseudomonadati</taxon>
        <taxon>Pseudomonadota</taxon>
        <taxon>Betaproteobacteria</taxon>
        <taxon>Burkholderiales</taxon>
        <taxon>Sphaerotilaceae</taxon>
        <taxon>Inhella</taxon>
    </lineage>
</organism>
<sequence length="263" mass="28144">MSRRAPGGVLRPQRLLHEATRDSARLRPPSGIGLDSPGVRMRMVERLRQLKLADDFVLSAFERVPRHRFVDSAFVPQAYEDTSLPIGHGQTISKPSVVARMLQLLAEAPGRLRGGAEVRLGRVLEIGTGCGYQAALLALLSERLTSVERIAALHHGAQARLSALKSELPLCSFQLLLADGSLGRLGVGPYDAIIAAAGGEAIPEAWLQHLAPGGRLVAPVARGAGGQRLMVVDRVRGAEGPQEWRLTECEGVSFVPLKSGVLV</sequence>
<comment type="subcellular location">
    <subcellularLocation>
        <location evidence="1">Cytoplasm</location>
    </subcellularLocation>
</comment>
<reference evidence="12" key="1">
    <citation type="submission" date="2020-12" db="EMBL/GenBank/DDBJ databases">
        <title>The genome sequence of Inhella sp. 1Y17.</title>
        <authorList>
            <person name="Liu Y."/>
        </authorList>
    </citation>
    <scope>NUCLEOTIDE SEQUENCE</scope>
    <source>
        <strain evidence="12">1Y17</strain>
    </source>
</reference>
<evidence type="ECO:0000313" key="12">
    <source>
        <dbReference type="EMBL" id="MBH9576344.1"/>
    </source>
</evidence>
<evidence type="ECO:0000256" key="4">
    <source>
        <dbReference type="ARBA" id="ARBA00013346"/>
    </source>
</evidence>
<dbReference type="PANTHER" id="PTHR11579:SF0">
    <property type="entry name" value="PROTEIN-L-ISOASPARTATE(D-ASPARTATE) O-METHYLTRANSFERASE"/>
    <property type="match status" value="1"/>
</dbReference>
<evidence type="ECO:0000256" key="5">
    <source>
        <dbReference type="ARBA" id="ARBA00022490"/>
    </source>
</evidence>
<dbReference type="Gene3D" id="3.40.50.150">
    <property type="entry name" value="Vaccinia Virus protein VP39"/>
    <property type="match status" value="1"/>
</dbReference>
<evidence type="ECO:0000256" key="2">
    <source>
        <dbReference type="ARBA" id="ARBA00005369"/>
    </source>
</evidence>